<feature type="domain" description="Carbohydrate kinase PfkB" evidence="3">
    <location>
        <begin position="32"/>
        <end position="296"/>
    </location>
</feature>
<keyword evidence="2" id="KW-0418">Kinase</keyword>
<evidence type="ECO:0000256" key="2">
    <source>
        <dbReference type="ARBA" id="ARBA00022777"/>
    </source>
</evidence>
<dbReference type="PANTHER" id="PTHR10584">
    <property type="entry name" value="SUGAR KINASE"/>
    <property type="match status" value="1"/>
</dbReference>
<dbReference type="SUPFAM" id="SSF53613">
    <property type="entry name" value="Ribokinase-like"/>
    <property type="match status" value="1"/>
</dbReference>
<dbReference type="InterPro" id="IPR011611">
    <property type="entry name" value="PfkB_dom"/>
</dbReference>
<organism evidence="4 5">
    <name type="scientific">Haloferula sargassicola</name>
    <dbReference type="NCBI Taxonomy" id="490096"/>
    <lineage>
        <taxon>Bacteria</taxon>
        <taxon>Pseudomonadati</taxon>
        <taxon>Verrucomicrobiota</taxon>
        <taxon>Verrucomicrobiia</taxon>
        <taxon>Verrucomicrobiales</taxon>
        <taxon>Verrucomicrobiaceae</taxon>
        <taxon>Haloferula</taxon>
    </lineage>
</organism>
<gene>
    <name evidence="4" type="primary">RBKS</name>
    <name evidence="4" type="ORF">Hsar01_04095</name>
</gene>
<keyword evidence="1" id="KW-0808">Transferase</keyword>
<reference evidence="4 5" key="1">
    <citation type="submission" date="2024-02" db="EMBL/GenBank/DDBJ databases">
        <title>Haloferula sargassicola NBRC 104335.</title>
        <authorList>
            <person name="Ichikawa N."/>
            <person name="Katano-Makiyama Y."/>
            <person name="Hidaka K."/>
        </authorList>
    </citation>
    <scope>NUCLEOTIDE SEQUENCE [LARGE SCALE GENOMIC DNA]</scope>
    <source>
        <strain evidence="4 5">NBRC 104335</strain>
    </source>
</reference>
<dbReference type="InterPro" id="IPR002173">
    <property type="entry name" value="Carboh/pur_kinase_PfkB_CS"/>
</dbReference>
<dbReference type="Gene3D" id="3.40.1190.20">
    <property type="match status" value="1"/>
</dbReference>
<proteinExistence type="predicted"/>
<dbReference type="InterPro" id="IPR029056">
    <property type="entry name" value="Ribokinase-like"/>
</dbReference>
<dbReference type="Pfam" id="PF00294">
    <property type="entry name" value="PfkB"/>
    <property type="match status" value="1"/>
</dbReference>
<dbReference type="RefSeq" id="WP_353568957.1">
    <property type="nucleotide sequence ID" value="NZ_BAABRI010000041.1"/>
</dbReference>
<comment type="caution">
    <text evidence="4">The sequence shown here is derived from an EMBL/GenBank/DDBJ whole genome shotgun (WGS) entry which is preliminary data.</text>
</comment>
<evidence type="ECO:0000256" key="1">
    <source>
        <dbReference type="ARBA" id="ARBA00022679"/>
    </source>
</evidence>
<evidence type="ECO:0000313" key="4">
    <source>
        <dbReference type="EMBL" id="GAA5484845.1"/>
    </source>
</evidence>
<name>A0ABP9UTJ7_9BACT</name>
<dbReference type="EMBL" id="BAABRI010000041">
    <property type="protein sequence ID" value="GAA5484845.1"/>
    <property type="molecule type" value="Genomic_DNA"/>
</dbReference>
<dbReference type="Proteomes" id="UP001476282">
    <property type="component" value="Unassembled WGS sequence"/>
</dbReference>
<sequence>MDHSASNSVLIGGTIAIDHVKTPDAEGADLLGGSAAYAALAGSFFCTDVRLVGIIGRDFPPHHLEMLAGRGVSLDGVERSDGESFTWSGEYLENLNERVTHRVGLNVLEDWQVRIPPEIADSQLVVLANMSPDNQLQMLAQCTNKNRFVIADTMDLWISIANERLHEVLKELDLFVINESEARDFAGTANLVEAGRILLGKGPKFVVIKLGEFGAMLFSNAGQESDFPCPDSFFRCAAFPLRGIADPTGAGDSFLGGLAGFLAARAGGDFSFENIRRAVAHGSVVASYTCEAFSTRRLEEISAADVEARLEKFRRMSAW</sequence>
<evidence type="ECO:0000259" key="3">
    <source>
        <dbReference type="Pfam" id="PF00294"/>
    </source>
</evidence>
<accession>A0ABP9UTJ7</accession>
<keyword evidence="5" id="KW-1185">Reference proteome</keyword>
<dbReference type="PANTHER" id="PTHR10584:SF166">
    <property type="entry name" value="RIBOKINASE"/>
    <property type="match status" value="1"/>
</dbReference>
<protein>
    <submittedName>
        <fullName evidence="4">Ribokinase</fullName>
    </submittedName>
</protein>
<evidence type="ECO:0000313" key="5">
    <source>
        <dbReference type="Proteomes" id="UP001476282"/>
    </source>
</evidence>
<dbReference type="PROSITE" id="PS00584">
    <property type="entry name" value="PFKB_KINASES_2"/>
    <property type="match status" value="1"/>
</dbReference>